<dbReference type="GO" id="GO:0005975">
    <property type="term" value="P:carbohydrate metabolic process"/>
    <property type="evidence" value="ECO:0007669"/>
    <property type="project" value="InterPro"/>
</dbReference>
<evidence type="ECO:0000313" key="9">
    <source>
        <dbReference type="Proteomes" id="UP001430356"/>
    </source>
</evidence>
<dbReference type="SUPFAM" id="SSF75005">
    <property type="entry name" value="Arabinanase/levansucrase/invertase"/>
    <property type="match status" value="1"/>
</dbReference>
<keyword evidence="9" id="KW-1185">Reference proteome</keyword>
<dbReference type="EMBL" id="JAECZO010000070">
    <property type="protein sequence ID" value="KAK7196177.1"/>
    <property type="molecule type" value="Genomic_DNA"/>
</dbReference>
<dbReference type="Gene3D" id="2.115.10.20">
    <property type="entry name" value="Glycosyl hydrolase domain, family 43"/>
    <property type="match status" value="1"/>
</dbReference>
<dbReference type="Pfam" id="PF00251">
    <property type="entry name" value="Glyco_hydro_32N"/>
    <property type="match status" value="1"/>
</dbReference>
<comment type="caution">
    <text evidence="8">The sequence shown here is derived from an EMBL/GenBank/DDBJ whole genome shotgun (WGS) entry which is preliminary data.</text>
</comment>
<name>A0AAW0ERP4_9TRYP</name>
<evidence type="ECO:0000313" key="8">
    <source>
        <dbReference type="EMBL" id="KAK7196177.1"/>
    </source>
</evidence>
<keyword evidence="5" id="KW-1133">Transmembrane helix</keyword>
<feature type="domain" description="Glycosyl hydrolase family 32 N-terminal" evidence="6">
    <location>
        <begin position="52"/>
        <end position="387"/>
    </location>
</feature>
<dbReference type="InterPro" id="IPR013148">
    <property type="entry name" value="Glyco_hydro_32_N"/>
</dbReference>
<gene>
    <name evidence="8" type="ORF">NESM_000552800</name>
</gene>
<feature type="transmembrane region" description="Helical" evidence="5">
    <location>
        <begin position="27"/>
        <end position="47"/>
    </location>
</feature>
<dbReference type="InterPro" id="IPR013189">
    <property type="entry name" value="Glyco_hydro_32_C"/>
</dbReference>
<keyword evidence="5" id="KW-0812">Transmembrane</keyword>
<dbReference type="Pfam" id="PF08244">
    <property type="entry name" value="Glyco_hydro_32C"/>
    <property type="match status" value="1"/>
</dbReference>
<reference evidence="8 9" key="1">
    <citation type="journal article" date="2021" name="MBio">
        <title>A New Model Trypanosomatid, Novymonas esmeraldas: Genomic Perception of Its 'Candidatus Pandoraea novymonadis' Endosymbiont.</title>
        <authorList>
            <person name="Zakharova A."/>
            <person name="Saura A."/>
            <person name="Butenko A."/>
            <person name="Podesvova L."/>
            <person name="Warmusova S."/>
            <person name="Kostygov A.Y."/>
            <person name="Nenarokova A."/>
            <person name="Lukes J."/>
            <person name="Opperdoes F.R."/>
            <person name="Yurchenko V."/>
        </authorList>
    </citation>
    <scope>NUCLEOTIDE SEQUENCE [LARGE SCALE GENOMIC DNA]</scope>
    <source>
        <strain evidence="8 9">E262AT.01</strain>
    </source>
</reference>
<dbReference type="InterPro" id="IPR001362">
    <property type="entry name" value="Glyco_hydro_32"/>
</dbReference>
<keyword evidence="5" id="KW-0472">Membrane</keyword>
<feature type="domain" description="Glycosyl hydrolase family 32 C-terminal" evidence="7">
    <location>
        <begin position="427"/>
        <end position="640"/>
    </location>
</feature>
<keyword evidence="2 4" id="KW-0378">Hydrolase</keyword>
<protein>
    <submittedName>
        <fullName evidence="8">Glycosyl hydrolases family 32 N-terminal domain containing protein</fullName>
    </submittedName>
</protein>
<dbReference type="InterPro" id="IPR013320">
    <property type="entry name" value="ConA-like_dom_sf"/>
</dbReference>
<dbReference type="GO" id="GO:0004553">
    <property type="term" value="F:hydrolase activity, hydrolyzing O-glycosyl compounds"/>
    <property type="evidence" value="ECO:0007669"/>
    <property type="project" value="InterPro"/>
</dbReference>
<evidence type="ECO:0000256" key="5">
    <source>
        <dbReference type="SAM" id="Phobius"/>
    </source>
</evidence>
<comment type="similarity">
    <text evidence="1 4">Belongs to the glycosyl hydrolase 32 family.</text>
</comment>
<keyword evidence="3 4" id="KW-0326">Glycosidase</keyword>
<evidence type="ECO:0000256" key="4">
    <source>
        <dbReference type="RuleBase" id="RU362110"/>
    </source>
</evidence>
<dbReference type="InterPro" id="IPR023296">
    <property type="entry name" value="Glyco_hydro_beta-prop_sf"/>
</dbReference>
<evidence type="ECO:0000259" key="6">
    <source>
        <dbReference type="Pfam" id="PF00251"/>
    </source>
</evidence>
<dbReference type="AlphaFoldDB" id="A0AAW0ERP4"/>
<dbReference type="Proteomes" id="UP001430356">
    <property type="component" value="Unassembled WGS sequence"/>
</dbReference>
<dbReference type="SMART" id="SM00640">
    <property type="entry name" value="Glyco_32"/>
    <property type="match status" value="1"/>
</dbReference>
<accession>A0AAW0ERP4</accession>
<evidence type="ECO:0000256" key="1">
    <source>
        <dbReference type="ARBA" id="ARBA00009902"/>
    </source>
</evidence>
<organism evidence="8 9">
    <name type="scientific">Novymonas esmeraldas</name>
    <dbReference type="NCBI Taxonomy" id="1808958"/>
    <lineage>
        <taxon>Eukaryota</taxon>
        <taxon>Discoba</taxon>
        <taxon>Euglenozoa</taxon>
        <taxon>Kinetoplastea</taxon>
        <taxon>Metakinetoplastina</taxon>
        <taxon>Trypanosomatida</taxon>
        <taxon>Trypanosomatidae</taxon>
        <taxon>Novymonas</taxon>
    </lineage>
</organism>
<dbReference type="Gene3D" id="2.60.120.560">
    <property type="entry name" value="Exo-inulinase, domain 1"/>
    <property type="match status" value="1"/>
</dbReference>
<evidence type="ECO:0000256" key="3">
    <source>
        <dbReference type="ARBA" id="ARBA00023295"/>
    </source>
</evidence>
<dbReference type="PANTHER" id="PTHR31953">
    <property type="entry name" value="BETA-FRUCTOFURANOSIDASE, INSOLUBLE ISOENZYME CWINV1-RELATED"/>
    <property type="match status" value="1"/>
</dbReference>
<proteinExistence type="inferred from homology"/>
<dbReference type="SUPFAM" id="SSF49899">
    <property type="entry name" value="Concanavalin A-like lectins/glucanases"/>
    <property type="match status" value="1"/>
</dbReference>
<evidence type="ECO:0000259" key="7">
    <source>
        <dbReference type="Pfam" id="PF08244"/>
    </source>
</evidence>
<sequence length="666" mass="71062">MAGLWRVSDAAVATASVCRTTPWVRRLTALVAGVVWLAAVLAAALPYEPIFHPRPPRGWVGGPAAAYRDAATQKVHLYMLYNPSATTNVSAAWYHVTSSDYAYWTREDPPTAISADRWYDTDGVLSGVMMNNGQNTPVALYTCEDSGAMQRQCLANPTSADVAGRRLFNTLVKSPVNPVIGADSVPQLVSRGAPHDPTEWWTNPAASGQWLIAFAARQSTSSGLRSSVVVFATSDTSLQGGYTFSHSLYDDTSGGGGGGVRLTAQTLERPDFFTLTGAGATSGAGERFLKLSVAEWRRDLVVYGAYAAAASNAGQYIFTADTARRATVVDYGCLYGGKTFYDPIQRRRRMWGWIQEDLAPSSVGANGWAGMQTIRDVVYDTTENKLRFPPIREMQALRASRVAWSTGLTVTSAAATTVLTGSSSLAKYQEVIATFYIPPGVFDGSKYFAANPPEFGMRVRASADASRYVTVAVRMPIANATPTRGYRQPGTVLQEVAVSDDVDAAGSCATQCLQAVPLCEAWNLRLNASGSYCSFLSTPAPLEVDCTAQTSLPNVPLLLVERAASSSIGSLTSVGGRAPLTVAHPSYVKLHLFIDDSAIEVYKDDGTEVVSSRVYLPGGDSLTGVSLYTRNMDAITADVTVFTMSSMWAAAAANNAATRANSASVL</sequence>
<dbReference type="InterPro" id="IPR050551">
    <property type="entry name" value="Fructan_Metab_Enzymes"/>
</dbReference>
<evidence type="ECO:0000256" key="2">
    <source>
        <dbReference type="ARBA" id="ARBA00022801"/>
    </source>
</evidence>